<dbReference type="Gene3D" id="3.40.50.150">
    <property type="entry name" value="Vaccinia Virus protein VP39"/>
    <property type="match status" value="1"/>
</dbReference>
<dbReference type="CDD" id="cd02440">
    <property type="entry name" value="AdoMet_MTases"/>
    <property type="match status" value="1"/>
</dbReference>
<protein>
    <recommendedName>
        <fullName evidence="2">Methyltransferase type 11 domain-containing protein</fullName>
    </recommendedName>
</protein>
<sequence length="230" mass="26997">DPSFVSQNSQRIHTFRKVFKRWLKKEKITPSPEKKLLDIGCAGGAFLKVANDLDFQVVGVEPSSYLCDFGQKKYNLDLRPGILQDQRFNDNEFDIISMWDVIEHLDQPGKVLEEIHRILKPDGKLIINYPEYDSWPRKLLGYKWPFFLSVHLYYFTPKTMCHLLKNYGFRTKHCEPYLQTLELGYVLKRAGQIYTPFKWVERVIKSIGLGRVPITYYIGQTLVTAVKRDM</sequence>
<dbReference type="InterPro" id="IPR029063">
    <property type="entry name" value="SAM-dependent_MTases_sf"/>
</dbReference>
<dbReference type="AlphaFoldDB" id="A0A382ZB16"/>
<accession>A0A382ZB16</accession>
<dbReference type="SUPFAM" id="SSF53335">
    <property type="entry name" value="S-adenosyl-L-methionine-dependent methyltransferases"/>
    <property type="match status" value="1"/>
</dbReference>
<dbReference type="PANTHER" id="PTHR43861:SF6">
    <property type="entry name" value="METHYLTRANSFERASE TYPE 11"/>
    <property type="match status" value="1"/>
</dbReference>
<evidence type="ECO:0008006" key="2">
    <source>
        <dbReference type="Google" id="ProtNLM"/>
    </source>
</evidence>
<gene>
    <name evidence="1" type="ORF">METZ01_LOCUS445527</name>
</gene>
<feature type="non-terminal residue" evidence="1">
    <location>
        <position position="1"/>
    </location>
</feature>
<evidence type="ECO:0000313" key="1">
    <source>
        <dbReference type="EMBL" id="SVD92673.1"/>
    </source>
</evidence>
<dbReference type="Pfam" id="PF13489">
    <property type="entry name" value="Methyltransf_23"/>
    <property type="match status" value="1"/>
</dbReference>
<reference evidence="1" key="1">
    <citation type="submission" date="2018-05" db="EMBL/GenBank/DDBJ databases">
        <authorList>
            <person name="Lanie J.A."/>
            <person name="Ng W.-L."/>
            <person name="Kazmierczak K.M."/>
            <person name="Andrzejewski T.M."/>
            <person name="Davidsen T.M."/>
            <person name="Wayne K.J."/>
            <person name="Tettelin H."/>
            <person name="Glass J.I."/>
            <person name="Rusch D."/>
            <person name="Podicherti R."/>
            <person name="Tsui H.-C.T."/>
            <person name="Winkler M.E."/>
        </authorList>
    </citation>
    <scope>NUCLEOTIDE SEQUENCE</scope>
</reference>
<name>A0A382ZB16_9ZZZZ</name>
<dbReference type="EMBL" id="UINC01182447">
    <property type="protein sequence ID" value="SVD92673.1"/>
    <property type="molecule type" value="Genomic_DNA"/>
</dbReference>
<organism evidence="1">
    <name type="scientific">marine metagenome</name>
    <dbReference type="NCBI Taxonomy" id="408172"/>
    <lineage>
        <taxon>unclassified sequences</taxon>
        <taxon>metagenomes</taxon>
        <taxon>ecological metagenomes</taxon>
    </lineage>
</organism>
<proteinExistence type="predicted"/>
<dbReference type="PANTHER" id="PTHR43861">
    <property type="entry name" value="TRANS-ACONITATE 2-METHYLTRANSFERASE-RELATED"/>
    <property type="match status" value="1"/>
</dbReference>